<organism evidence="2 3">
    <name type="scientific">Marinomonas aquiplantarum</name>
    <dbReference type="NCBI Taxonomy" id="491951"/>
    <lineage>
        <taxon>Bacteria</taxon>
        <taxon>Pseudomonadati</taxon>
        <taxon>Pseudomonadota</taxon>
        <taxon>Gammaproteobacteria</taxon>
        <taxon>Oceanospirillales</taxon>
        <taxon>Oceanospirillaceae</taxon>
        <taxon>Marinomonas</taxon>
    </lineage>
</organism>
<evidence type="ECO:0000313" key="2">
    <source>
        <dbReference type="EMBL" id="RBO81909.1"/>
    </source>
</evidence>
<gene>
    <name evidence="2" type="ORF">DFP76_10752</name>
</gene>
<comment type="caution">
    <text evidence="2">The sequence shown here is derived from an EMBL/GenBank/DDBJ whole genome shotgun (WGS) entry which is preliminary data.</text>
</comment>
<dbReference type="Pfam" id="PF17990">
    <property type="entry name" value="LodA_N"/>
    <property type="match status" value="1"/>
</dbReference>
<sequence length="299" mass="32833">MALSVHPSIGIARLGNANTDNFVLNPIKIGGLPYEHDADLKPTTTVVNFKDEAGCIRRQGQVFKVFDTSDEELTLDSPNVKNIEWTVHLANKKAAWCEFRELNGNLLYGQYNSYTNRGVPWRNASKESSSERQSLIIDLGPRVVSGILSTVEISIYNIPATYLHPSYPSGELKQGSKHFKSLGTLRTDRQGRLIVLGGYGFAGGNTDLSGYGGGDDWYDDISDGSVTCFVTYSDDSSETTTAWMVVGSPDFAPEIVNISTLSDTCFDVGVRNFDLVPDMYDSATGNYESDYVANFDRVV</sequence>
<proteinExistence type="predicted"/>
<keyword evidence="3" id="KW-1185">Reference proteome</keyword>
<name>A0A366CXF7_9GAMM</name>
<protein>
    <recommendedName>
        <fullName evidence="1">L-Lysine epsilon oxidase N-terminal domain-containing protein</fullName>
    </recommendedName>
</protein>
<dbReference type="EMBL" id="QNRF01000007">
    <property type="protein sequence ID" value="RBO81909.1"/>
    <property type="molecule type" value="Genomic_DNA"/>
</dbReference>
<evidence type="ECO:0000259" key="1">
    <source>
        <dbReference type="Pfam" id="PF17990"/>
    </source>
</evidence>
<evidence type="ECO:0000313" key="3">
    <source>
        <dbReference type="Proteomes" id="UP000252086"/>
    </source>
</evidence>
<feature type="domain" description="L-Lysine epsilon oxidase N-terminal" evidence="1">
    <location>
        <begin position="6"/>
        <end position="246"/>
    </location>
</feature>
<reference evidence="2 3" key="1">
    <citation type="submission" date="2018-06" db="EMBL/GenBank/DDBJ databases">
        <title>Genomic Encyclopedia of Type Strains, Phase III (KMG-III): the genomes of soil and plant-associated and newly described type strains.</title>
        <authorList>
            <person name="Whitman W."/>
        </authorList>
    </citation>
    <scope>NUCLEOTIDE SEQUENCE [LARGE SCALE GENOMIC DNA]</scope>
    <source>
        <strain evidence="2 3">CECT 7732</strain>
    </source>
</reference>
<dbReference type="AlphaFoldDB" id="A0A366CXF7"/>
<accession>A0A366CXF7</accession>
<dbReference type="Proteomes" id="UP000252086">
    <property type="component" value="Unassembled WGS sequence"/>
</dbReference>
<dbReference type="InterPro" id="IPR041168">
    <property type="entry name" value="LodA_N"/>
</dbReference>